<dbReference type="AlphaFoldDB" id="A0AA40ANY5"/>
<evidence type="ECO:0000313" key="3">
    <source>
        <dbReference type="Proteomes" id="UP001172102"/>
    </source>
</evidence>
<dbReference type="Proteomes" id="UP001172102">
    <property type="component" value="Unassembled WGS sequence"/>
</dbReference>
<evidence type="ECO:0000313" key="2">
    <source>
        <dbReference type="EMBL" id="KAK0719341.1"/>
    </source>
</evidence>
<protein>
    <submittedName>
        <fullName evidence="2">Uncharacterized protein</fullName>
    </submittedName>
</protein>
<comment type="caution">
    <text evidence="2">The sequence shown here is derived from an EMBL/GenBank/DDBJ whole genome shotgun (WGS) entry which is preliminary data.</text>
</comment>
<feature type="region of interest" description="Disordered" evidence="1">
    <location>
        <begin position="54"/>
        <end position="73"/>
    </location>
</feature>
<proteinExistence type="predicted"/>
<accession>A0AA40ANY5</accession>
<gene>
    <name evidence="2" type="ORF">B0H67DRAFT_608281</name>
</gene>
<keyword evidence="3" id="KW-1185">Reference proteome</keyword>
<dbReference type="EMBL" id="JAUKUA010000003">
    <property type="protein sequence ID" value="KAK0719341.1"/>
    <property type="molecule type" value="Genomic_DNA"/>
</dbReference>
<evidence type="ECO:0000256" key="1">
    <source>
        <dbReference type="SAM" id="MobiDB-lite"/>
    </source>
</evidence>
<organism evidence="2 3">
    <name type="scientific">Lasiosphaeris hirsuta</name>
    <dbReference type="NCBI Taxonomy" id="260670"/>
    <lineage>
        <taxon>Eukaryota</taxon>
        <taxon>Fungi</taxon>
        <taxon>Dikarya</taxon>
        <taxon>Ascomycota</taxon>
        <taxon>Pezizomycotina</taxon>
        <taxon>Sordariomycetes</taxon>
        <taxon>Sordariomycetidae</taxon>
        <taxon>Sordariales</taxon>
        <taxon>Lasiosphaeriaceae</taxon>
        <taxon>Lasiosphaeris</taxon>
    </lineage>
</organism>
<name>A0AA40ANY5_9PEZI</name>
<feature type="compositionally biased region" description="Polar residues" evidence="1">
    <location>
        <begin position="54"/>
        <end position="64"/>
    </location>
</feature>
<feature type="region of interest" description="Disordered" evidence="1">
    <location>
        <begin position="295"/>
        <end position="326"/>
    </location>
</feature>
<sequence>MVTHRPQGYYPTGSLQDEAAIHEMFDDVTKPPGLTLSNDLDRLFDPSLSLEFGPSQTSVATTPDGNPGAHGKKRAREEFDLQLAKAIAESRGIGDEAKPWACPFHKAYPDTYPDCYNVDSNRIGDVRLHIKRRHMPSYCLSSCGEEFRGEEKFKLRDAHMAEKKCQKKDFKLPPGLSREQWDSVCRDGQERAYYNKLVRDTSTADVVRWYYIFDTCLPGQPHPKSPYKVDEYIRRSGNHVQLFISFIEQGGIVNGVHGNINTAQLIQIQRRVMDEFLKFREDGVQIPTGPTCINPRDTLLEPDQMSRGPMLRDESLGDVGRNETGA</sequence>
<reference evidence="2" key="1">
    <citation type="submission" date="2023-06" db="EMBL/GenBank/DDBJ databases">
        <title>Genome-scale phylogeny and comparative genomics of the fungal order Sordariales.</title>
        <authorList>
            <consortium name="Lawrence Berkeley National Laboratory"/>
            <person name="Hensen N."/>
            <person name="Bonometti L."/>
            <person name="Westerberg I."/>
            <person name="Brannstrom I.O."/>
            <person name="Guillou S."/>
            <person name="Cros-Aarteil S."/>
            <person name="Calhoun S."/>
            <person name="Haridas S."/>
            <person name="Kuo A."/>
            <person name="Mondo S."/>
            <person name="Pangilinan J."/>
            <person name="Riley R."/>
            <person name="Labutti K."/>
            <person name="Andreopoulos B."/>
            <person name="Lipzen A."/>
            <person name="Chen C."/>
            <person name="Yanf M."/>
            <person name="Daum C."/>
            <person name="Ng V."/>
            <person name="Clum A."/>
            <person name="Steindorff A."/>
            <person name="Ohm R."/>
            <person name="Martin F."/>
            <person name="Silar P."/>
            <person name="Natvig D."/>
            <person name="Lalanne C."/>
            <person name="Gautier V."/>
            <person name="Ament-Velasquez S.L."/>
            <person name="Kruys A."/>
            <person name="Hutchinson M.I."/>
            <person name="Powell A.J."/>
            <person name="Barry K."/>
            <person name="Miller A.N."/>
            <person name="Grigoriev I.V."/>
            <person name="Debuchy R."/>
            <person name="Gladieux P."/>
            <person name="Thoren M.H."/>
            <person name="Johannesson H."/>
        </authorList>
    </citation>
    <scope>NUCLEOTIDE SEQUENCE</scope>
    <source>
        <strain evidence="2">SMH4607-1</strain>
    </source>
</reference>